<comment type="caution">
    <text evidence="1">The sequence shown here is derived from an EMBL/GenBank/DDBJ whole genome shotgun (WGS) entry which is preliminary data.</text>
</comment>
<accession>A0AAN4Z656</accession>
<evidence type="ECO:0000313" key="2">
    <source>
        <dbReference type="Proteomes" id="UP001328107"/>
    </source>
</evidence>
<sequence length="95" mass="11853">MRRGASRRPGYYEAKAHYDNLMENDSNLRVVVEKKRNEEQLWLEERRIRKRLKLETNRVQWAMGRSSTQARFDRRNWPRYEVDQKEWERLKKEAE</sequence>
<keyword evidence="2" id="KW-1185">Reference proteome</keyword>
<dbReference type="Proteomes" id="UP001328107">
    <property type="component" value="Unassembled WGS sequence"/>
</dbReference>
<name>A0AAN4Z656_9BILA</name>
<organism evidence="1 2">
    <name type="scientific">Pristionchus mayeri</name>
    <dbReference type="NCBI Taxonomy" id="1317129"/>
    <lineage>
        <taxon>Eukaryota</taxon>
        <taxon>Metazoa</taxon>
        <taxon>Ecdysozoa</taxon>
        <taxon>Nematoda</taxon>
        <taxon>Chromadorea</taxon>
        <taxon>Rhabditida</taxon>
        <taxon>Rhabditina</taxon>
        <taxon>Diplogasteromorpha</taxon>
        <taxon>Diplogasteroidea</taxon>
        <taxon>Neodiplogasteridae</taxon>
        <taxon>Pristionchus</taxon>
    </lineage>
</organism>
<protein>
    <submittedName>
        <fullName evidence="1">Uncharacterized protein</fullName>
    </submittedName>
</protein>
<dbReference type="AlphaFoldDB" id="A0AAN4Z656"/>
<reference evidence="2" key="1">
    <citation type="submission" date="2022-10" db="EMBL/GenBank/DDBJ databases">
        <title>Genome assembly of Pristionchus species.</title>
        <authorList>
            <person name="Yoshida K."/>
            <person name="Sommer R.J."/>
        </authorList>
    </citation>
    <scope>NUCLEOTIDE SEQUENCE [LARGE SCALE GENOMIC DNA]</scope>
    <source>
        <strain evidence="2">RS5460</strain>
    </source>
</reference>
<evidence type="ECO:0000313" key="1">
    <source>
        <dbReference type="EMBL" id="GMR31960.1"/>
    </source>
</evidence>
<proteinExistence type="predicted"/>
<gene>
    <name evidence="1" type="ORF">PMAYCL1PPCAC_02155</name>
</gene>
<dbReference type="EMBL" id="BTRK01000001">
    <property type="protein sequence ID" value="GMR31960.1"/>
    <property type="molecule type" value="Genomic_DNA"/>
</dbReference>